<name>Q3AFW6_CARHZ</name>
<protein>
    <submittedName>
        <fullName evidence="2">Uncharacterized protein</fullName>
    </submittedName>
</protein>
<keyword evidence="1" id="KW-0812">Transmembrane</keyword>
<feature type="transmembrane region" description="Helical" evidence="1">
    <location>
        <begin position="6"/>
        <end position="25"/>
    </location>
</feature>
<dbReference type="KEGG" id="chy:CHY_0096"/>
<proteinExistence type="predicted"/>
<keyword evidence="1" id="KW-0472">Membrane</keyword>
<evidence type="ECO:0000313" key="2">
    <source>
        <dbReference type="EMBL" id="ABB13664.1"/>
    </source>
</evidence>
<organism evidence="2 3">
    <name type="scientific">Carboxydothermus hydrogenoformans (strain ATCC BAA-161 / DSM 6008 / Z-2901)</name>
    <dbReference type="NCBI Taxonomy" id="246194"/>
    <lineage>
        <taxon>Bacteria</taxon>
        <taxon>Bacillati</taxon>
        <taxon>Bacillota</taxon>
        <taxon>Clostridia</taxon>
        <taxon>Thermoanaerobacterales</taxon>
        <taxon>Thermoanaerobacteraceae</taxon>
        <taxon>Carboxydothermus</taxon>
    </lineage>
</organism>
<reference evidence="2 3" key="1">
    <citation type="journal article" date="2005" name="PLoS Genet.">
        <title>Life in hot carbon monoxide: the complete genome sequence of Carboxydothermus hydrogenoformans Z-2901.</title>
        <authorList>
            <person name="Wu M."/>
            <person name="Ren Q."/>
            <person name="Durkin A.S."/>
            <person name="Daugherty S.C."/>
            <person name="Brinkac L.M."/>
            <person name="Dodson R.J."/>
            <person name="Madupu R."/>
            <person name="Sullivan S.A."/>
            <person name="Kolonay J.F."/>
            <person name="Haft D.H."/>
            <person name="Nelson W.C."/>
            <person name="Tallon L.J."/>
            <person name="Jones K.M."/>
            <person name="Ulrich L.E."/>
            <person name="Gonzalez J.M."/>
            <person name="Zhulin I.B."/>
            <person name="Robb F.T."/>
            <person name="Eisen J.A."/>
        </authorList>
    </citation>
    <scope>NUCLEOTIDE SEQUENCE [LARGE SCALE GENOMIC DNA]</scope>
    <source>
        <strain evidence="3">ATCC BAA-161 / DSM 6008 / Z-2901</strain>
    </source>
</reference>
<keyword evidence="3" id="KW-1185">Reference proteome</keyword>
<dbReference type="EMBL" id="CP000141">
    <property type="protein sequence ID" value="ABB13664.1"/>
    <property type="molecule type" value="Genomic_DNA"/>
</dbReference>
<sequence length="30" mass="3432">MLNPSLLVSIFFFVEVFYLAQLLVAGPQKF</sequence>
<dbReference type="Proteomes" id="UP000002706">
    <property type="component" value="Chromosome"/>
</dbReference>
<evidence type="ECO:0000313" key="3">
    <source>
        <dbReference type="Proteomes" id="UP000002706"/>
    </source>
</evidence>
<accession>Q3AFW6</accession>
<dbReference type="STRING" id="246194.CHY_0096"/>
<dbReference type="AlphaFoldDB" id="Q3AFW6"/>
<evidence type="ECO:0000256" key="1">
    <source>
        <dbReference type="SAM" id="Phobius"/>
    </source>
</evidence>
<gene>
    <name evidence="2" type="ordered locus">CHY_0096</name>
</gene>
<keyword evidence="1" id="KW-1133">Transmembrane helix</keyword>
<dbReference type="HOGENOM" id="CLU_3402729_0_0_9"/>
<dbReference type="InParanoid" id="Q3AFW6"/>